<organism evidence="3 4">
    <name type="scientific">Flavilitoribacter nigricans (strain ATCC 23147 / DSM 23189 / NBRC 102662 / NCIMB 1420 / SS-2)</name>
    <name type="common">Lewinella nigricans</name>
    <dbReference type="NCBI Taxonomy" id="1122177"/>
    <lineage>
        <taxon>Bacteria</taxon>
        <taxon>Pseudomonadati</taxon>
        <taxon>Bacteroidota</taxon>
        <taxon>Saprospiria</taxon>
        <taxon>Saprospirales</taxon>
        <taxon>Lewinellaceae</taxon>
        <taxon>Flavilitoribacter</taxon>
    </lineage>
</organism>
<dbReference type="Proteomes" id="UP000223913">
    <property type="component" value="Unassembled WGS sequence"/>
</dbReference>
<dbReference type="InterPro" id="IPR011990">
    <property type="entry name" value="TPR-like_helical_dom_sf"/>
</dbReference>
<dbReference type="Pfam" id="PF13432">
    <property type="entry name" value="TPR_16"/>
    <property type="match status" value="2"/>
</dbReference>
<dbReference type="EMBL" id="PDUD01000010">
    <property type="protein sequence ID" value="PHN07332.1"/>
    <property type="molecule type" value="Genomic_DNA"/>
</dbReference>
<keyword evidence="2" id="KW-0732">Signal</keyword>
<dbReference type="AlphaFoldDB" id="A0A2D0NFQ0"/>
<dbReference type="Gene3D" id="1.25.40.10">
    <property type="entry name" value="Tetratricopeptide repeat domain"/>
    <property type="match status" value="3"/>
</dbReference>
<dbReference type="SMART" id="SM00028">
    <property type="entry name" value="TPR"/>
    <property type="match status" value="7"/>
</dbReference>
<evidence type="ECO:0000256" key="2">
    <source>
        <dbReference type="SAM" id="SignalP"/>
    </source>
</evidence>
<evidence type="ECO:0000313" key="4">
    <source>
        <dbReference type="Proteomes" id="UP000223913"/>
    </source>
</evidence>
<dbReference type="InterPro" id="IPR019734">
    <property type="entry name" value="TPR_rpt"/>
</dbReference>
<dbReference type="PANTHER" id="PTHR12558:SF13">
    <property type="entry name" value="CELL DIVISION CYCLE PROTEIN 27 HOMOLOG"/>
    <property type="match status" value="1"/>
</dbReference>
<reference evidence="3 4" key="1">
    <citation type="submission" date="2017-10" db="EMBL/GenBank/DDBJ databases">
        <title>The draft genome sequence of Lewinella nigricans NBRC 102662.</title>
        <authorList>
            <person name="Wang K."/>
        </authorList>
    </citation>
    <scope>NUCLEOTIDE SEQUENCE [LARGE SCALE GENOMIC DNA]</scope>
    <source>
        <strain evidence="3 4">NBRC 102662</strain>
    </source>
</reference>
<sequence>MFVKVTQKWGILLLLFWSLSGVAQESDSTTDLSRNYQQALELINQFQFDKAQTLLSTCYIKDPENVDYLLKIAYCNQQSGRYPDALIFYNKVLKIDSLNTTALSSTGSIYERTSNYREAAKYYRELIRIDTSNAYYYKRNGYVALRMNKPLQSVIYFLRAHGLNEADIETIDQLCDLYLALNDLKSAELMVKRGRAIDPNNLALLYNNARLEQKRKNHEEVAGAIRRAMELGDTSDYYQMMLGVAYIYLDSMDQAIGHLEAIVDRGQDSEYTHHYLGLAYRAKDEHAKSIAHFEQAIELGVSEKMSDFQADLASVLVEENNYRAAIDHYREALKYDPSAEHIFHLARTCDQYYKDKKIALKYYEQYLNTKNQKFREYTEQRIKQLKEFIHFSN</sequence>
<dbReference type="RefSeq" id="WP_099149262.1">
    <property type="nucleotide sequence ID" value="NZ_PDUD01000010.1"/>
</dbReference>
<comment type="caution">
    <text evidence="3">The sequence shown here is derived from an EMBL/GenBank/DDBJ whole genome shotgun (WGS) entry which is preliminary data.</text>
</comment>
<feature type="repeat" description="TPR" evidence="1">
    <location>
        <begin position="270"/>
        <end position="303"/>
    </location>
</feature>
<proteinExistence type="predicted"/>
<dbReference type="Pfam" id="PF13181">
    <property type="entry name" value="TPR_8"/>
    <property type="match status" value="1"/>
</dbReference>
<protein>
    <submittedName>
        <fullName evidence="3">Uncharacterized protein</fullName>
    </submittedName>
</protein>
<keyword evidence="4" id="KW-1185">Reference proteome</keyword>
<evidence type="ECO:0000313" key="3">
    <source>
        <dbReference type="EMBL" id="PHN07332.1"/>
    </source>
</evidence>
<dbReference type="PROSITE" id="PS50005">
    <property type="entry name" value="TPR"/>
    <property type="match status" value="3"/>
</dbReference>
<dbReference type="OrthoDB" id="9810596at2"/>
<name>A0A2D0NFQ0_FLAN2</name>
<evidence type="ECO:0000256" key="1">
    <source>
        <dbReference type="PROSITE-ProRule" id="PRU00339"/>
    </source>
</evidence>
<dbReference type="PANTHER" id="PTHR12558">
    <property type="entry name" value="CELL DIVISION CYCLE 16,23,27"/>
    <property type="match status" value="1"/>
</dbReference>
<gene>
    <name evidence="3" type="ORF">CRP01_06795</name>
</gene>
<feature type="repeat" description="TPR" evidence="1">
    <location>
        <begin position="100"/>
        <end position="133"/>
    </location>
</feature>
<keyword evidence="1" id="KW-0802">TPR repeat</keyword>
<feature type="chain" id="PRO_5012835985" evidence="2">
    <location>
        <begin position="24"/>
        <end position="393"/>
    </location>
</feature>
<dbReference type="SUPFAM" id="SSF48452">
    <property type="entry name" value="TPR-like"/>
    <property type="match status" value="1"/>
</dbReference>
<accession>A0A2D0NFQ0</accession>
<feature type="repeat" description="TPR" evidence="1">
    <location>
        <begin position="306"/>
        <end position="339"/>
    </location>
</feature>
<feature type="signal peptide" evidence="2">
    <location>
        <begin position="1"/>
        <end position="23"/>
    </location>
</feature>
<dbReference type="Pfam" id="PF13176">
    <property type="entry name" value="TPR_7"/>
    <property type="match status" value="1"/>
</dbReference>